<dbReference type="Pfam" id="PF17917">
    <property type="entry name" value="RT_RNaseH"/>
    <property type="match status" value="1"/>
</dbReference>
<dbReference type="FunFam" id="1.10.340.70:FF:000001">
    <property type="entry name" value="Retrovirus-related Pol polyprotein from transposon gypsy-like Protein"/>
    <property type="match status" value="1"/>
</dbReference>
<keyword evidence="2" id="KW-0548">Nucleotidyltransferase</keyword>
<dbReference type="Pfam" id="PF00078">
    <property type="entry name" value="RVT_1"/>
    <property type="match status" value="1"/>
</dbReference>
<dbReference type="AlphaFoldDB" id="A0A8B6D1Y4"/>
<dbReference type="InterPro" id="IPR041373">
    <property type="entry name" value="RT_RNaseH"/>
</dbReference>
<evidence type="ECO:0000256" key="2">
    <source>
        <dbReference type="ARBA" id="ARBA00022695"/>
    </source>
</evidence>
<keyword evidence="6" id="KW-0695">RNA-directed DNA polymerase</keyword>
<dbReference type="InterPro" id="IPR043128">
    <property type="entry name" value="Rev_trsase/Diguanyl_cyclase"/>
</dbReference>
<name>A0A8B6D1Y4_MYTGA</name>
<dbReference type="PANTHER" id="PTHR37984:SF5">
    <property type="entry name" value="PROTEIN NYNRIN-LIKE"/>
    <property type="match status" value="1"/>
</dbReference>
<evidence type="ECO:0000256" key="5">
    <source>
        <dbReference type="ARBA" id="ARBA00022801"/>
    </source>
</evidence>
<organism evidence="9 10">
    <name type="scientific">Mytilus galloprovincialis</name>
    <name type="common">Mediterranean mussel</name>
    <dbReference type="NCBI Taxonomy" id="29158"/>
    <lineage>
        <taxon>Eukaryota</taxon>
        <taxon>Metazoa</taxon>
        <taxon>Spiralia</taxon>
        <taxon>Lophotrochozoa</taxon>
        <taxon>Mollusca</taxon>
        <taxon>Bivalvia</taxon>
        <taxon>Autobranchia</taxon>
        <taxon>Pteriomorphia</taxon>
        <taxon>Mytilida</taxon>
        <taxon>Mytiloidea</taxon>
        <taxon>Mytilidae</taxon>
        <taxon>Mytilinae</taxon>
        <taxon>Mytilus</taxon>
    </lineage>
</organism>
<reference evidence="9" key="1">
    <citation type="submission" date="2018-11" db="EMBL/GenBank/DDBJ databases">
        <authorList>
            <person name="Alioto T."/>
            <person name="Alioto T."/>
        </authorList>
    </citation>
    <scope>NUCLEOTIDE SEQUENCE</scope>
</reference>
<dbReference type="Gene3D" id="3.30.70.270">
    <property type="match status" value="2"/>
</dbReference>
<evidence type="ECO:0000313" key="10">
    <source>
        <dbReference type="Proteomes" id="UP000596742"/>
    </source>
</evidence>
<dbReference type="Pfam" id="PF17921">
    <property type="entry name" value="Integrase_H2C2"/>
    <property type="match status" value="1"/>
</dbReference>
<keyword evidence="4" id="KW-0255">Endonuclease</keyword>
<evidence type="ECO:0000259" key="8">
    <source>
        <dbReference type="PROSITE" id="PS50878"/>
    </source>
</evidence>
<feature type="signal peptide" evidence="7">
    <location>
        <begin position="1"/>
        <end position="15"/>
    </location>
</feature>
<feature type="domain" description="Reverse transcriptase" evidence="8">
    <location>
        <begin position="1"/>
        <end position="67"/>
    </location>
</feature>
<evidence type="ECO:0000256" key="1">
    <source>
        <dbReference type="ARBA" id="ARBA00022679"/>
    </source>
</evidence>
<evidence type="ECO:0000256" key="3">
    <source>
        <dbReference type="ARBA" id="ARBA00022722"/>
    </source>
</evidence>
<feature type="chain" id="PRO_5033002474" description="Reverse transcriptase domain-containing protein" evidence="7">
    <location>
        <begin position="16"/>
        <end position="480"/>
    </location>
</feature>
<dbReference type="Proteomes" id="UP000596742">
    <property type="component" value="Unassembled WGS sequence"/>
</dbReference>
<dbReference type="GO" id="GO:0016787">
    <property type="term" value="F:hydrolase activity"/>
    <property type="evidence" value="ECO:0007669"/>
    <property type="project" value="UniProtKB-KW"/>
</dbReference>
<dbReference type="PANTHER" id="PTHR37984">
    <property type="entry name" value="PROTEIN CBG26694"/>
    <property type="match status" value="1"/>
</dbReference>
<dbReference type="EMBL" id="UYJE01002751">
    <property type="protein sequence ID" value="VDI13362.1"/>
    <property type="molecule type" value="Genomic_DNA"/>
</dbReference>
<dbReference type="Gene3D" id="1.10.340.70">
    <property type="match status" value="1"/>
</dbReference>
<evidence type="ECO:0000313" key="9">
    <source>
        <dbReference type="EMBL" id="VDI13362.1"/>
    </source>
</evidence>
<keyword evidence="3" id="KW-0540">Nuclease</keyword>
<proteinExistence type="predicted"/>
<dbReference type="OrthoDB" id="116078at2759"/>
<evidence type="ECO:0000256" key="6">
    <source>
        <dbReference type="ARBA" id="ARBA00022918"/>
    </source>
</evidence>
<gene>
    <name evidence="9" type="ORF">MGAL_10B053504</name>
</gene>
<evidence type="ECO:0000256" key="4">
    <source>
        <dbReference type="ARBA" id="ARBA00022759"/>
    </source>
</evidence>
<dbReference type="GO" id="GO:0003964">
    <property type="term" value="F:RNA-directed DNA polymerase activity"/>
    <property type="evidence" value="ECO:0007669"/>
    <property type="project" value="UniProtKB-KW"/>
</dbReference>
<dbReference type="SUPFAM" id="SSF56672">
    <property type="entry name" value="DNA/RNA polymerases"/>
    <property type="match status" value="1"/>
</dbReference>
<keyword evidence="10" id="KW-1185">Reference proteome</keyword>
<keyword evidence="7" id="KW-0732">Signal</keyword>
<dbReference type="PROSITE" id="PS50878">
    <property type="entry name" value="RT_POL"/>
    <property type="match status" value="1"/>
</dbReference>
<accession>A0A8B6D1Y4</accession>
<dbReference type="InterPro" id="IPR041588">
    <property type="entry name" value="Integrase_H2C2"/>
</dbReference>
<evidence type="ECO:0000256" key="7">
    <source>
        <dbReference type="SAM" id="SignalP"/>
    </source>
</evidence>
<protein>
    <recommendedName>
        <fullName evidence="8">Reverse transcriptase domain-containing protein</fullName>
    </recommendedName>
</protein>
<sequence length="480" mass="55513">MNLVLRGLTWNVVLAFLDDILVMGKTFEDHLQNLTSVFERFREYGLKLKPRKCDFFQKEIDFLGRTINRDGMAIGSEYVEVVKKWKVPTTTREVEQFLGFANYHRTFIKNFADLSYPLYQLTGREFIVRTDHSSLTWLLHFKEPQGQLARWLEELSQYHMTVKHRPGKRHQNADALSRLPDLACPQNRLAAGNVLKHNLPCGACDYCTRAHQSWLGFQEEDVDNVIPLASHQDCKSFEPIGPHTVLPSSLISDDNLMKQDNTQHIHVITEDNTRPDSSIPQDEDQNVTSHVKENLSTFQVQQQVFESTNQDIVNQNQNVCHSSVEIVTTPLGMSVYATYLDFPNVNAITETGIEASTYSPEQLRDYQSKDPDLELILVWFRDKTEPSEATIFRCSPIAKKYWINKDMFYLDDNGILRNLDKKDRTPRLVVPRDLVEQVISLCHDIPAAGHQGMNRTTLRIKAKYQWYGMTQKIRDFVKNM</sequence>
<dbReference type="InterPro" id="IPR000477">
    <property type="entry name" value="RT_dom"/>
</dbReference>
<dbReference type="InterPro" id="IPR050951">
    <property type="entry name" value="Retrovirus_Pol_polyprotein"/>
</dbReference>
<dbReference type="CDD" id="cd01647">
    <property type="entry name" value="RT_LTR"/>
    <property type="match status" value="1"/>
</dbReference>
<dbReference type="InterPro" id="IPR043502">
    <property type="entry name" value="DNA/RNA_pol_sf"/>
</dbReference>
<dbReference type="GO" id="GO:0004519">
    <property type="term" value="F:endonuclease activity"/>
    <property type="evidence" value="ECO:0007669"/>
    <property type="project" value="UniProtKB-KW"/>
</dbReference>
<keyword evidence="5" id="KW-0378">Hydrolase</keyword>
<dbReference type="FunFam" id="3.30.70.270:FF:000003">
    <property type="entry name" value="Transposon Ty3-G Gag-Pol polyprotein"/>
    <property type="match status" value="1"/>
</dbReference>
<comment type="caution">
    <text evidence="9">The sequence shown here is derived from an EMBL/GenBank/DDBJ whole genome shotgun (WGS) entry which is preliminary data.</text>
</comment>
<keyword evidence="1" id="KW-0808">Transferase</keyword>